<dbReference type="Proteomes" id="UP000044938">
    <property type="component" value="Unassembled WGS sequence"/>
</dbReference>
<evidence type="ECO:0000313" key="9">
    <source>
        <dbReference type="Proteomes" id="UP000044938"/>
    </source>
</evidence>
<evidence type="ECO:0000313" key="8">
    <source>
        <dbReference type="EMBL" id="COX29517.1"/>
    </source>
</evidence>
<dbReference type="EMBL" id="CSAD01000426">
    <property type="protein sequence ID" value="COV96648.1"/>
    <property type="molecule type" value="Genomic_DNA"/>
</dbReference>
<dbReference type="EMBL" id="CHKL01000775">
    <property type="protein sequence ID" value="COX29517.1"/>
    <property type="molecule type" value="Genomic_DNA"/>
</dbReference>
<evidence type="ECO:0000313" key="15">
    <source>
        <dbReference type="Proteomes" id="UP000050164"/>
    </source>
</evidence>
<evidence type="ECO:0000313" key="11">
    <source>
        <dbReference type="Proteomes" id="UP000046947"/>
    </source>
</evidence>
<evidence type="ECO:0000313" key="13">
    <source>
        <dbReference type="Proteomes" id="UP000048600"/>
    </source>
</evidence>
<evidence type="ECO:0000313" key="7">
    <source>
        <dbReference type="EMBL" id="COW86260.1"/>
    </source>
</evidence>
<evidence type="ECO:0000313" key="14">
    <source>
        <dbReference type="Proteomes" id="UP000049023"/>
    </source>
</evidence>
<organism evidence="4 15">
    <name type="scientific">Mycobacterium tuberculosis</name>
    <dbReference type="NCBI Taxonomy" id="1773"/>
    <lineage>
        <taxon>Bacteria</taxon>
        <taxon>Bacillati</taxon>
        <taxon>Actinomycetota</taxon>
        <taxon>Actinomycetes</taxon>
        <taxon>Mycobacteriales</taxon>
        <taxon>Mycobacteriaceae</taxon>
        <taxon>Mycobacterium</taxon>
        <taxon>Mycobacterium tuberculosis complex</taxon>
    </lineage>
</organism>
<evidence type="ECO:0000313" key="10">
    <source>
        <dbReference type="Proteomes" id="UP000045842"/>
    </source>
</evidence>
<dbReference type="Proteomes" id="UP000050164">
    <property type="component" value="Unassembled WGS sequence"/>
</dbReference>
<dbReference type="AlphaFoldDB" id="A0A655F6I0"/>
<evidence type="ECO:0000256" key="1">
    <source>
        <dbReference type="SAM" id="MobiDB-lite"/>
    </source>
</evidence>
<dbReference type="Proteomes" id="UP000049023">
    <property type="component" value="Unassembled WGS sequence"/>
</dbReference>
<dbReference type="EMBL" id="CSAJ01000548">
    <property type="protein sequence ID" value="COW86260.1"/>
    <property type="molecule type" value="Genomic_DNA"/>
</dbReference>
<dbReference type="Proteomes" id="UP000046947">
    <property type="component" value="Unassembled WGS sequence"/>
</dbReference>
<dbReference type="EMBL" id="CFOE01000525">
    <property type="protein sequence ID" value="CFE42618.1"/>
    <property type="molecule type" value="Genomic_DNA"/>
</dbReference>
<feature type="region of interest" description="Disordered" evidence="1">
    <location>
        <begin position="1"/>
        <end position="29"/>
    </location>
</feature>
<dbReference type="EMBL" id="CFOH01000528">
    <property type="protein sequence ID" value="CFE60054.1"/>
    <property type="molecule type" value="Genomic_DNA"/>
</dbReference>
<gene>
    <name evidence="6" type="ORF">ERS007679_02804</name>
    <name evidence="2" type="ORF">ERS007681_03217</name>
    <name evidence="3" type="ORF">ERS007688_02844</name>
    <name evidence="7" type="ORF">ERS007720_03430</name>
    <name evidence="8" type="ORF">ERS007741_04143</name>
    <name evidence="4" type="ORF">ERS027659_01714</name>
    <name evidence="5" type="ORF">ERS027661_02578</name>
</gene>
<accession>A0A655F6I0</accession>
<evidence type="ECO:0000313" key="2">
    <source>
        <dbReference type="EMBL" id="CFE42618.1"/>
    </source>
</evidence>
<dbReference type="Proteomes" id="UP000048600">
    <property type="component" value="Unassembled WGS sequence"/>
</dbReference>
<dbReference type="Proteomes" id="UP000045842">
    <property type="component" value="Unassembled WGS sequence"/>
</dbReference>
<dbReference type="EMBL" id="CNFT01000341">
    <property type="protein sequence ID" value="CKR55779.1"/>
    <property type="molecule type" value="Genomic_DNA"/>
</dbReference>
<name>A0A655F6I0_MYCTX</name>
<reference evidence="9 10" key="1">
    <citation type="submission" date="2015-03" db="EMBL/GenBank/DDBJ databases">
        <authorList>
            <consortium name="Pathogen Informatics"/>
        </authorList>
    </citation>
    <scope>NUCLEOTIDE SEQUENCE [LARGE SCALE GENOMIC DNA]</scope>
    <source>
        <strain evidence="4 15">Bir 185</strain>
        <strain evidence="5 14">Bir 187</strain>
        <strain evidence="6 10">G09801536</strain>
        <strain evidence="2 12">G09901357</strain>
        <strain evidence="3 11">H09601792</strain>
        <strain evidence="7 9">M09401471</strain>
        <strain evidence="8 13">P00601463</strain>
    </source>
</reference>
<sequence length="86" mass="9002">MSPITAIGSGAARSRTKSHSPRSHTASIRVSHSAAIDASLSFTRLRVKPALTSLRRNRCAGSSMSIIIGRAGWSGRMPPALENSSG</sequence>
<evidence type="ECO:0000313" key="4">
    <source>
        <dbReference type="EMBL" id="CKR55779.1"/>
    </source>
</evidence>
<evidence type="ECO:0000313" key="6">
    <source>
        <dbReference type="EMBL" id="COV96648.1"/>
    </source>
</evidence>
<evidence type="ECO:0000313" key="3">
    <source>
        <dbReference type="EMBL" id="CFE60054.1"/>
    </source>
</evidence>
<evidence type="ECO:0000313" key="12">
    <source>
        <dbReference type="Proteomes" id="UP000048289"/>
    </source>
</evidence>
<proteinExistence type="predicted"/>
<dbReference type="Proteomes" id="UP000048289">
    <property type="component" value="Unassembled WGS sequence"/>
</dbReference>
<evidence type="ECO:0000313" key="5">
    <source>
        <dbReference type="EMBL" id="CKS09455.1"/>
    </source>
</evidence>
<protein>
    <submittedName>
        <fullName evidence="4">Uncharacterized protein</fullName>
    </submittedName>
</protein>
<dbReference type="EMBL" id="CNFU01000562">
    <property type="protein sequence ID" value="CKS09455.1"/>
    <property type="molecule type" value="Genomic_DNA"/>
</dbReference>